<evidence type="ECO:0000259" key="13">
    <source>
        <dbReference type="SMART" id="SM00840"/>
    </source>
</evidence>
<evidence type="ECO:0000256" key="10">
    <source>
        <dbReference type="ARBA" id="ARBA00022917"/>
    </source>
</evidence>
<name>A0A178JCF0_9VIBR</name>
<comment type="catalytic activity">
    <reaction evidence="12">
        <text>tRNA(Cys) + L-cysteine + ATP = L-cysteinyl-tRNA(Cys) + AMP + diphosphate</text>
        <dbReference type="Rhea" id="RHEA:17773"/>
        <dbReference type="Rhea" id="RHEA-COMP:9661"/>
        <dbReference type="Rhea" id="RHEA-COMP:9679"/>
        <dbReference type="ChEBI" id="CHEBI:30616"/>
        <dbReference type="ChEBI" id="CHEBI:33019"/>
        <dbReference type="ChEBI" id="CHEBI:35235"/>
        <dbReference type="ChEBI" id="CHEBI:78442"/>
        <dbReference type="ChEBI" id="CHEBI:78517"/>
        <dbReference type="ChEBI" id="CHEBI:456215"/>
        <dbReference type="EC" id="6.1.1.16"/>
    </reaction>
</comment>
<dbReference type="Pfam" id="PF23493">
    <property type="entry name" value="CysS_C"/>
    <property type="match status" value="1"/>
</dbReference>
<dbReference type="SUPFAM" id="SSF52374">
    <property type="entry name" value="Nucleotidylyl transferase"/>
    <property type="match status" value="1"/>
</dbReference>
<dbReference type="InterPro" id="IPR015273">
    <property type="entry name" value="Cys-tRNA-synt_Ia_DALR"/>
</dbReference>
<evidence type="ECO:0000256" key="11">
    <source>
        <dbReference type="ARBA" id="ARBA00023146"/>
    </source>
</evidence>
<dbReference type="Proteomes" id="UP001150001">
    <property type="component" value="Unassembled WGS sequence"/>
</dbReference>
<dbReference type="EMBL" id="LUAX01000001">
    <property type="protein sequence ID" value="OAM99924.1"/>
    <property type="molecule type" value="Genomic_DNA"/>
</dbReference>
<comment type="subcellular location">
    <subcellularLocation>
        <location evidence="1 12">Cytoplasm</location>
    </subcellularLocation>
</comment>
<dbReference type="AlphaFoldDB" id="A0A178JCF0"/>
<evidence type="ECO:0000313" key="17">
    <source>
        <dbReference type="Proteomes" id="UP000094761"/>
    </source>
</evidence>
<dbReference type="PANTHER" id="PTHR10890:SF3">
    <property type="entry name" value="CYSTEINE--TRNA LIGASE, CYTOPLASMIC"/>
    <property type="match status" value="1"/>
</dbReference>
<feature type="domain" description="Cysteinyl-tRNA synthetase class Ia DALR" evidence="13">
    <location>
        <begin position="341"/>
        <end position="402"/>
    </location>
</feature>
<dbReference type="InterPro" id="IPR015803">
    <property type="entry name" value="Cys-tRNA-ligase"/>
</dbReference>
<dbReference type="GeneID" id="78074457"/>
<keyword evidence="4 12" id="KW-0963">Cytoplasm</keyword>
<comment type="subunit">
    <text evidence="3 12">Monomer.</text>
</comment>
<dbReference type="InterPro" id="IPR032678">
    <property type="entry name" value="tRNA-synt_1_cat_dom"/>
</dbReference>
<dbReference type="InterPro" id="IPR009080">
    <property type="entry name" value="tRNAsynth_Ia_anticodon-bd"/>
</dbReference>
<feature type="binding site" evidence="12">
    <location>
        <position position="234"/>
    </location>
    <ligand>
        <name>Zn(2+)</name>
        <dbReference type="ChEBI" id="CHEBI:29105"/>
    </ligand>
</feature>
<dbReference type="Proteomes" id="UP000094761">
    <property type="component" value="Unassembled WGS sequence"/>
</dbReference>
<dbReference type="EMBL" id="CP053541">
    <property type="protein sequence ID" value="QJY35721.1"/>
    <property type="molecule type" value="Genomic_DNA"/>
</dbReference>
<dbReference type="PRINTS" id="PR00983">
    <property type="entry name" value="TRNASYNTHCYS"/>
</dbReference>
<evidence type="ECO:0000256" key="4">
    <source>
        <dbReference type="ARBA" id="ARBA00022490"/>
    </source>
</evidence>
<dbReference type="OrthoDB" id="9815130at2"/>
<evidence type="ECO:0000313" key="18">
    <source>
        <dbReference type="Proteomes" id="UP000501443"/>
    </source>
</evidence>
<evidence type="ECO:0000256" key="6">
    <source>
        <dbReference type="ARBA" id="ARBA00022723"/>
    </source>
</evidence>
<feature type="short sequence motif" description="'HIGH' region" evidence="12">
    <location>
        <begin position="30"/>
        <end position="40"/>
    </location>
</feature>
<feature type="binding site" evidence="12">
    <location>
        <position position="209"/>
    </location>
    <ligand>
        <name>Zn(2+)</name>
        <dbReference type="ChEBI" id="CHEBI:29105"/>
    </ligand>
</feature>
<feature type="binding site" evidence="12">
    <location>
        <position position="28"/>
    </location>
    <ligand>
        <name>Zn(2+)</name>
        <dbReference type="ChEBI" id="CHEBI:29105"/>
    </ligand>
</feature>
<gene>
    <name evidence="12 14" type="primary">cysS</name>
    <name evidence="15" type="ORF">AZ468_02045</name>
    <name evidence="16" type="ORF">HOO69_03480</name>
    <name evidence="14" type="ORF">OPW20_22800</name>
</gene>
<evidence type="ECO:0000313" key="15">
    <source>
        <dbReference type="EMBL" id="OAM99924.1"/>
    </source>
</evidence>
<dbReference type="Proteomes" id="UP000501443">
    <property type="component" value="Chromosome 1"/>
</dbReference>
<keyword evidence="10 12" id="KW-0648">Protein biosynthesis</keyword>
<dbReference type="Pfam" id="PF09190">
    <property type="entry name" value="DALR_2"/>
    <property type="match status" value="1"/>
</dbReference>
<feature type="short sequence motif" description="'KMSKS' region" evidence="12">
    <location>
        <begin position="266"/>
        <end position="270"/>
    </location>
</feature>
<dbReference type="InterPro" id="IPR014729">
    <property type="entry name" value="Rossmann-like_a/b/a_fold"/>
</dbReference>
<evidence type="ECO:0000256" key="8">
    <source>
        <dbReference type="ARBA" id="ARBA00022833"/>
    </source>
</evidence>
<evidence type="ECO:0000256" key="7">
    <source>
        <dbReference type="ARBA" id="ARBA00022741"/>
    </source>
</evidence>
<reference evidence="14" key="3">
    <citation type="submission" date="2022-11" db="EMBL/GenBank/DDBJ databases">
        <title>Role of the vibriolysin VemA secreted by the emergent pathogen Vibrio europaeus in the colonization of Manila clam mucus.</title>
        <authorList>
            <person name="Martinez C."/>
            <person name="Rodriguez S."/>
            <person name="Vences A."/>
            <person name="Barja J.L."/>
            <person name="Toranzo A.E."/>
            <person name="Dubert J."/>
        </authorList>
    </citation>
    <scope>NUCLEOTIDE SEQUENCE</scope>
    <source>
        <strain evidence="14">3454</strain>
    </source>
</reference>
<dbReference type="HAMAP" id="MF_00041">
    <property type="entry name" value="Cys_tRNA_synth"/>
    <property type="match status" value="1"/>
</dbReference>
<dbReference type="GO" id="GO:0005829">
    <property type="term" value="C:cytosol"/>
    <property type="evidence" value="ECO:0007669"/>
    <property type="project" value="TreeGrafter"/>
</dbReference>
<feature type="binding site" evidence="12">
    <location>
        <position position="269"/>
    </location>
    <ligand>
        <name>ATP</name>
        <dbReference type="ChEBI" id="CHEBI:30616"/>
    </ligand>
</feature>
<dbReference type="FunFam" id="1.20.120.1910:FF:000001">
    <property type="entry name" value="Cysteine--tRNA ligase"/>
    <property type="match status" value="1"/>
</dbReference>
<keyword evidence="8 12" id="KW-0862">Zinc</keyword>
<organism evidence="15 17">
    <name type="scientific">Vibrio europaeus</name>
    <dbReference type="NCBI Taxonomy" id="300876"/>
    <lineage>
        <taxon>Bacteria</taxon>
        <taxon>Pseudomonadati</taxon>
        <taxon>Pseudomonadota</taxon>
        <taxon>Gammaproteobacteria</taxon>
        <taxon>Vibrionales</taxon>
        <taxon>Vibrionaceae</taxon>
        <taxon>Vibrio</taxon>
        <taxon>Vibrio oreintalis group</taxon>
    </lineage>
</organism>
<evidence type="ECO:0000256" key="3">
    <source>
        <dbReference type="ARBA" id="ARBA00011245"/>
    </source>
</evidence>
<dbReference type="EC" id="6.1.1.16" evidence="12"/>
<dbReference type="GO" id="GO:0005524">
    <property type="term" value="F:ATP binding"/>
    <property type="evidence" value="ECO:0007669"/>
    <property type="project" value="UniProtKB-UniRule"/>
</dbReference>
<evidence type="ECO:0000256" key="9">
    <source>
        <dbReference type="ARBA" id="ARBA00022840"/>
    </source>
</evidence>
<dbReference type="FunFam" id="3.40.50.620:FF:000009">
    <property type="entry name" value="Cysteine--tRNA ligase"/>
    <property type="match status" value="1"/>
</dbReference>
<feature type="binding site" evidence="12">
    <location>
        <position position="238"/>
    </location>
    <ligand>
        <name>Zn(2+)</name>
        <dbReference type="ChEBI" id="CHEBI:29105"/>
    </ligand>
</feature>
<dbReference type="Pfam" id="PF01406">
    <property type="entry name" value="tRNA-synt_1e"/>
    <property type="match status" value="1"/>
</dbReference>
<dbReference type="RefSeq" id="WP_069665896.1">
    <property type="nucleotide sequence ID" value="NZ_CP053541.1"/>
</dbReference>
<dbReference type="InterPro" id="IPR056411">
    <property type="entry name" value="CysS_C"/>
</dbReference>
<dbReference type="SMART" id="SM00840">
    <property type="entry name" value="DALR_2"/>
    <property type="match status" value="1"/>
</dbReference>
<keyword evidence="19" id="KW-1185">Reference proteome</keyword>
<dbReference type="NCBIfam" id="TIGR00435">
    <property type="entry name" value="cysS"/>
    <property type="match status" value="1"/>
</dbReference>
<dbReference type="InterPro" id="IPR024909">
    <property type="entry name" value="Cys-tRNA/MSH_ligase"/>
</dbReference>
<reference evidence="15 17" key="1">
    <citation type="submission" date="2016-03" db="EMBL/GenBank/DDBJ databases">
        <title>Draft genome sequence of the Vibrio tubiashii subs. europaeus.</title>
        <authorList>
            <person name="Spinard E."/>
            <person name="Dubert J."/>
            <person name="Nelson D.R."/>
            <person name="Barja J.L."/>
        </authorList>
    </citation>
    <scope>NUCLEOTIDE SEQUENCE [LARGE SCALE GENOMIC DNA]</scope>
    <source>
        <strain evidence="17">PP-638</strain>
        <strain evidence="15">PP2-638</strain>
    </source>
</reference>
<evidence type="ECO:0000256" key="2">
    <source>
        <dbReference type="ARBA" id="ARBA00005594"/>
    </source>
</evidence>
<dbReference type="CDD" id="cd00672">
    <property type="entry name" value="CysRS_core"/>
    <property type="match status" value="1"/>
</dbReference>
<dbReference type="GO" id="GO:0006423">
    <property type="term" value="P:cysteinyl-tRNA aminoacylation"/>
    <property type="evidence" value="ECO:0007669"/>
    <property type="project" value="UniProtKB-UniRule"/>
</dbReference>
<evidence type="ECO:0000256" key="5">
    <source>
        <dbReference type="ARBA" id="ARBA00022598"/>
    </source>
</evidence>
<dbReference type="PANTHER" id="PTHR10890">
    <property type="entry name" value="CYSTEINYL-TRNA SYNTHETASE"/>
    <property type="match status" value="1"/>
</dbReference>
<sequence length="459" mass="52061">MLKIYNTLTRQKEEFKPINAGKVGMYVCGVTIYDLCHIGHGRTFVSFDVVSRYLRYLGYDLTFVRNITDIDDKIIKRANENGETCDSLTERLIGEMHNDFDALNMKRPDIEPRATEYIAEIIELVQKLIERGFAYVADNGDVMFEIAKYDDYGKLSRQDLEQLQAGARVEIESAKRSSLDFVLWKMSKPGEPTWESPWGPGRPGWHIECSAMNSSILGNHFDIHGGGSDLQFPHHENEIAQSCCAHGTDYVNTWMHSGMVMVDREKMSKSLGNFFTIRDVLGHYDPETVRYFLMSGHYRSQLNYSEENLNQARASLERLYTSLRGLDLSTPAAGGEEYVKRFTEAMNDDFNTPEAYSVLFEMAREINRVKTEDVATASAMGSLMRELADVIGILHQDPEAFLKGDSGSDDEVAEIEALIKLRNDSRAAKDWANADMARDKLTEMGIVLEDGPEGTTWRR</sequence>
<protein>
    <recommendedName>
        <fullName evidence="12">Cysteine--tRNA ligase</fullName>
        <ecNumber evidence="12">6.1.1.16</ecNumber>
    </recommendedName>
    <alternativeName>
        <fullName evidence="12">Cysteinyl-tRNA synthetase</fullName>
        <shortName evidence="12">CysRS</shortName>
    </alternativeName>
</protein>
<dbReference type="Gene3D" id="3.40.50.620">
    <property type="entry name" value="HUPs"/>
    <property type="match status" value="1"/>
</dbReference>
<evidence type="ECO:0000256" key="1">
    <source>
        <dbReference type="ARBA" id="ARBA00004496"/>
    </source>
</evidence>
<evidence type="ECO:0000256" key="12">
    <source>
        <dbReference type="HAMAP-Rule" id="MF_00041"/>
    </source>
</evidence>
<accession>A0A178JCF0</accession>
<dbReference type="GO" id="GO:0004817">
    <property type="term" value="F:cysteine-tRNA ligase activity"/>
    <property type="evidence" value="ECO:0007669"/>
    <property type="project" value="UniProtKB-UniRule"/>
</dbReference>
<dbReference type="CDD" id="cd07963">
    <property type="entry name" value="Anticodon_Ia_Cys"/>
    <property type="match status" value="1"/>
</dbReference>
<keyword evidence="5 12" id="KW-0436">Ligase</keyword>
<comment type="similarity">
    <text evidence="2 12">Belongs to the class-I aminoacyl-tRNA synthetase family.</text>
</comment>
<evidence type="ECO:0000313" key="19">
    <source>
        <dbReference type="Proteomes" id="UP001150001"/>
    </source>
</evidence>
<dbReference type="Gene3D" id="1.20.120.1910">
    <property type="entry name" value="Cysteine-tRNA ligase, C-terminal anti-codon recognition domain"/>
    <property type="match status" value="1"/>
</dbReference>
<dbReference type="EMBL" id="JAPFIT010000031">
    <property type="protein sequence ID" value="MDC5742890.1"/>
    <property type="molecule type" value="Genomic_DNA"/>
</dbReference>
<keyword evidence="11 12" id="KW-0030">Aminoacyl-tRNA synthetase</keyword>
<dbReference type="SUPFAM" id="SSF47323">
    <property type="entry name" value="Anticodon-binding domain of a subclass of class I aminoacyl-tRNA synthetases"/>
    <property type="match status" value="1"/>
</dbReference>
<evidence type="ECO:0000313" key="16">
    <source>
        <dbReference type="EMBL" id="QJY35721.1"/>
    </source>
</evidence>
<evidence type="ECO:0000313" key="14">
    <source>
        <dbReference type="EMBL" id="MDC5742890.1"/>
    </source>
</evidence>
<dbReference type="GO" id="GO:0008270">
    <property type="term" value="F:zinc ion binding"/>
    <property type="evidence" value="ECO:0007669"/>
    <property type="project" value="UniProtKB-UniRule"/>
</dbReference>
<keyword evidence="6 12" id="KW-0479">Metal-binding</keyword>
<comment type="cofactor">
    <cofactor evidence="12">
        <name>Zn(2+)</name>
        <dbReference type="ChEBI" id="CHEBI:29105"/>
    </cofactor>
    <text evidence="12">Binds 1 zinc ion per subunit.</text>
</comment>
<keyword evidence="9 12" id="KW-0067">ATP-binding</keyword>
<reference evidence="16 18" key="2">
    <citation type="submission" date="2020-05" db="EMBL/GenBank/DDBJ databases">
        <title>First description outside Europe of the emergent pathogen for shellfish aquaculture Vibrio europaeus.</title>
        <authorList>
            <person name="Dubert J."/>
            <person name="Rojas R."/>
        </authorList>
    </citation>
    <scope>NUCLEOTIDE SEQUENCE [LARGE SCALE GENOMIC DNA]</scope>
    <source>
        <strain evidence="16 18">NPI-1</strain>
    </source>
</reference>
<proteinExistence type="inferred from homology"/>
<keyword evidence="7 12" id="KW-0547">Nucleotide-binding</keyword>